<organism evidence="8 9">
    <name type="scientific">Tuber aestivum</name>
    <name type="common">summer truffle</name>
    <dbReference type="NCBI Taxonomy" id="59557"/>
    <lineage>
        <taxon>Eukaryota</taxon>
        <taxon>Fungi</taxon>
        <taxon>Dikarya</taxon>
        <taxon>Ascomycota</taxon>
        <taxon>Pezizomycotina</taxon>
        <taxon>Pezizomycetes</taxon>
        <taxon>Pezizales</taxon>
        <taxon>Tuberaceae</taxon>
        <taxon>Tuber</taxon>
    </lineage>
</organism>
<keyword evidence="1 5" id="KW-0479">Metal-binding</keyword>
<dbReference type="GO" id="GO:0003677">
    <property type="term" value="F:DNA binding"/>
    <property type="evidence" value="ECO:0007669"/>
    <property type="project" value="UniProtKB-KW"/>
</dbReference>
<keyword evidence="9" id="KW-1185">Reference proteome</keyword>
<dbReference type="SMART" id="SM00356">
    <property type="entry name" value="ZnF_C3H1"/>
    <property type="match status" value="3"/>
</dbReference>
<evidence type="ECO:0000256" key="3">
    <source>
        <dbReference type="ARBA" id="ARBA00022833"/>
    </source>
</evidence>
<dbReference type="AlphaFoldDB" id="A0A292PTN3"/>
<name>A0A292PTN3_9PEZI</name>
<evidence type="ECO:0000313" key="9">
    <source>
        <dbReference type="Proteomes" id="UP001412239"/>
    </source>
</evidence>
<dbReference type="GO" id="GO:0008270">
    <property type="term" value="F:zinc ion binding"/>
    <property type="evidence" value="ECO:0007669"/>
    <property type="project" value="UniProtKB-KW"/>
</dbReference>
<keyword evidence="2 5" id="KW-0863">Zinc-finger</keyword>
<dbReference type="PANTHER" id="PTHR12506:SF50">
    <property type="entry name" value="ZINC FINGER CCCH DOMAIN-CONTAINING PROTEIN 26"/>
    <property type="match status" value="1"/>
</dbReference>
<dbReference type="Gene3D" id="4.10.1000.10">
    <property type="entry name" value="Zinc finger, CCCH-type"/>
    <property type="match status" value="2"/>
</dbReference>
<protein>
    <recommendedName>
        <fullName evidence="7">C3H1-type domain-containing protein</fullName>
    </recommendedName>
</protein>
<evidence type="ECO:0000259" key="7">
    <source>
        <dbReference type="PROSITE" id="PS50103"/>
    </source>
</evidence>
<reference evidence="8" key="1">
    <citation type="submission" date="2015-10" db="EMBL/GenBank/DDBJ databases">
        <authorList>
            <person name="Regsiter A."/>
            <person name="william w."/>
        </authorList>
    </citation>
    <scope>NUCLEOTIDE SEQUENCE</scope>
    <source>
        <strain evidence="8">Montdore</strain>
    </source>
</reference>
<proteinExistence type="predicted"/>
<dbReference type="Proteomes" id="UP001412239">
    <property type="component" value="Unassembled WGS sequence"/>
</dbReference>
<evidence type="ECO:0000313" key="8">
    <source>
        <dbReference type="EMBL" id="CUS10484.1"/>
    </source>
</evidence>
<evidence type="ECO:0000256" key="2">
    <source>
        <dbReference type="ARBA" id="ARBA00022771"/>
    </source>
</evidence>
<feature type="domain" description="C3H1-type" evidence="7">
    <location>
        <begin position="396"/>
        <end position="419"/>
    </location>
</feature>
<evidence type="ECO:0000256" key="1">
    <source>
        <dbReference type="ARBA" id="ARBA00022723"/>
    </source>
</evidence>
<feature type="zinc finger region" description="C3H1-type" evidence="5">
    <location>
        <begin position="183"/>
        <end position="211"/>
    </location>
</feature>
<feature type="region of interest" description="Disordered" evidence="6">
    <location>
        <begin position="233"/>
        <end position="265"/>
    </location>
</feature>
<dbReference type="PROSITE" id="PS50103">
    <property type="entry name" value="ZF_C3H1"/>
    <property type="match status" value="3"/>
</dbReference>
<keyword evidence="4" id="KW-0238">DNA-binding</keyword>
<evidence type="ECO:0000256" key="5">
    <source>
        <dbReference type="PROSITE-ProRule" id="PRU00723"/>
    </source>
</evidence>
<dbReference type="InterPro" id="IPR050974">
    <property type="entry name" value="Plant_ZF_CCCH"/>
</dbReference>
<feature type="domain" description="C3H1-type" evidence="7">
    <location>
        <begin position="183"/>
        <end position="211"/>
    </location>
</feature>
<feature type="zinc finger region" description="C3H1-type" evidence="5">
    <location>
        <begin position="396"/>
        <end position="419"/>
    </location>
</feature>
<feature type="domain" description="C3H1-type" evidence="7">
    <location>
        <begin position="281"/>
        <end position="309"/>
    </location>
</feature>
<dbReference type="InterPro" id="IPR036855">
    <property type="entry name" value="Znf_CCCH_sf"/>
</dbReference>
<evidence type="ECO:0000256" key="4">
    <source>
        <dbReference type="ARBA" id="ARBA00023125"/>
    </source>
</evidence>
<evidence type="ECO:0000256" key="6">
    <source>
        <dbReference type="SAM" id="MobiDB-lite"/>
    </source>
</evidence>
<accession>A0A292PTN3</accession>
<gene>
    <name evidence="8" type="ORF">GSTUAT00005451001</name>
</gene>
<feature type="zinc finger region" description="C3H1-type" evidence="5">
    <location>
        <begin position="281"/>
        <end position="309"/>
    </location>
</feature>
<keyword evidence="3 5" id="KW-0862">Zinc</keyword>
<dbReference type="PANTHER" id="PTHR12506">
    <property type="entry name" value="PROTEIN PHOSPHATASE RELATED"/>
    <property type="match status" value="1"/>
</dbReference>
<dbReference type="EMBL" id="LN891047">
    <property type="protein sequence ID" value="CUS10484.1"/>
    <property type="molecule type" value="Genomic_DNA"/>
</dbReference>
<sequence>MAAASSAQTHGPQMGSPDSEKLQVRYRYLLFCKNGSVCPLVAAEDLPAIVTVIPPLDMIGGITLVQEIAKPSGGEIPGLPRDEIQANDTQREFENGDDENERIGTVPSDPLHNCLTQARKMHTCAIPGSNTGSAPQRGEETLDNDQFYLHPNHSQAKSQNGNSPFPLPEALTARESRLKASGLFKKDLCQSFLRDAVCKWGSECTFRHETPLRPEKWQRSNCVVAPDGAGSPGDTLCRPEADGDPDNQCSSDAGEVGGSSGMAAAASGAADGETCGINTRGRKTELCAYFHRRIGCRRGKDCFYLHENEPSSFVGEKYRCFKRGSNGAGTPSTLKKMEGEWRRVASPITDTGSEEKKVSQDSLTTMPCSGLQGVISCPTPGRIQSATDPLKHIKTHCTFFLRFGECDYWPSCKFSHERPDGVVAPLPPPSPTPASGFTRWRGSRNSAETLDTRSIKKILTREDGNGGIGLPGPQNIERLAIGGRFSLLNRISNGNTLQKALSGISGPRESGLAITEGQLITLAE</sequence>
<dbReference type="GO" id="GO:0003729">
    <property type="term" value="F:mRNA binding"/>
    <property type="evidence" value="ECO:0007669"/>
    <property type="project" value="UniProtKB-ARBA"/>
</dbReference>
<dbReference type="InterPro" id="IPR000571">
    <property type="entry name" value="Znf_CCCH"/>
</dbReference>
<dbReference type="SUPFAM" id="SSF90229">
    <property type="entry name" value="CCCH zinc finger"/>
    <property type="match status" value="3"/>
</dbReference>